<protein>
    <submittedName>
        <fullName evidence="2">Uncharacterized protein</fullName>
    </submittedName>
</protein>
<proteinExistence type="predicted"/>
<evidence type="ECO:0000256" key="1">
    <source>
        <dbReference type="SAM" id="Phobius"/>
    </source>
</evidence>
<organism evidence="2 3">
    <name type="scientific">Lentzea albida</name>
    <dbReference type="NCBI Taxonomy" id="65499"/>
    <lineage>
        <taxon>Bacteria</taxon>
        <taxon>Bacillati</taxon>
        <taxon>Actinomycetota</taxon>
        <taxon>Actinomycetes</taxon>
        <taxon>Pseudonocardiales</taxon>
        <taxon>Pseudonocardiaceae</taxon>
        <taxon>Lentzea</taxon>
    </lineage>
</organism>
<gene>
    <name evidence="2" type="ORF">SAMN04488000_118107</name>
</gene>
<evidence type="ECO:0000313" key="3">
    <source>
        <dbReference type="Proteomes" id="UP000199503"/>
    </source>
</evidence>
<keyword evidence="1" id="KW-1133">Transmembrane helix</keyword>
<dbReference type="OrthoDB" id="9981643at2"/>
<dbReference type="STRING" id="65499.SAMN04488000_118107"/>
<feature type="transmembrane region" description="Helical" evidence="1">
    <location>
        <begin position="6"/>
        <end position="27"/>
    </location>
</feature>
<keyword evidence="1" id="KW-0472">Membrane</keyword>
<sequence length="74" mass="7768">MGDVATLLQAVGGLITAAAGAFVLVWTTVRSSKKERKDAAERAIEKLAVASEDGDITPDELADVLKELRGGEEL</sequence>
<accession>A0A1H9VH10</accession>
<dbReference type="Proteomes" id="UP000199503">
    <property type="component" value="Unassembled WGS sequence"/>
</dbReference>
<evidence type="ECO:0000313" key="2">
    <source>
        <dbReference type="EMBL" id="SES20821.1"/>
    </source>
</evidence>
<keyword evidence="3" id="KW-1185">Reference proteome</keyword>
<dbReference type="RefSeq" id="WP_089923069.1">
    <property type="nucleotide sequence ID" value="NZ_FOFV01000018.1"/>
</dbReference>
<keyword evidence="1" id="KW-0812">Transmembrane</keyword>
<name>A0A1H9VH10_9PSEU</name>
<dbReference type="AlphaFoldDB" id="A0A1H9VH10"/>
<reference evidence="3" key="1">
    <citation type="submission" date="2016-10" db="EMBL/GenBank/DDBJ databases">
        <authorList>
            <person name="Varghese N."/>
            <person name="Submissions S."/>
        </authorList>
    </citation>
    <scope>NUCLEOTIDE SEQUENCE [LARGE SCALE GENOMIC DNA]</scope>
    <source>
        <strain evidence="3">DSM 44437</strain>
    </source>
</reference>
<dbReference type="EMBL" id="FOFV01000018">
    <property type="protein sequence ID" value="SES20821.1"/>
    <property type="molecule type" value="Genomic_DNA"/>
</dbReference>